<keyword evidence="2" id="KW-1185">Reference proteome</keyword>
<name>A0A238UW36_9ACTN</name>
<gene>
    <name evidence="1" type="ORF">SAMN06265355_101416</name>
</gene>
<dbReference type="RefSeq" id="WP_089309821.1">
    <property type="nucleotide sequence ID" value="NZ_FZNP01000001.1"/>
</dbReference>
<reference evidence="2" key="1">
    <citation type="submission" date="2017-06" db="EMBL/GenBank/DDBJ databases">
        <authorList>
            <person name="Varghese N."/>
            <person name="Submissions S."/>
        </authorList>
    </citation>
    <scope>NUCLEOTIDE SEQUENCE [LARGE SCALE GENOMIC DNA]</scope>
    <source>
        <strain evidence="2">DSM 44485</strain>
    </source>
</reference>
<accession>A0A238UW36</accession>
<dbReference type="AlphaFoldDB" id="A0A238UW36"/>
<evidence type="ECO:0000313" key="2">
    <source>
        <dbReference type="Proteomes" id="UP000198420"/>
    </source>
</evidence>
<evidence type="ECO:0000313" key="1">
    <source>
        <dbReference type="EMBL" id="SNR25553.1"/>
    </source>
</evidence>
<dbReference type="OrthoDB" id="3194665at2"/>
<protein>
    <submittedName>
        <fullName evidence="1">Uncharacterized protein</fullName>
    </submittedName>
</protein>
<organism evidence="1 2">
    <name type="scientific">Actinomadura mexicana</name>
    <dbReference type="NCBI Taxonomy" id="134959"/>
    <lineage>
        <taxon>Bacteria</taxon>
        <taxon>Bacillati</taxon>
        <taxon>Actinomycetota</taxon>
        <taxon>Actinomycetes</taxon>
        <taxon>Streptosporangiales</taxon>
        <taxon>Thermomonosporaceae</taxon>
        <taxon>Actinomadura</taxon>
    </lineage>
</organism>
<proteinExistence type="predicted"/>
<dbReference type="EMBL" id="FZNP01000001">
    <property type="protein sequence ID" value="SNR25553.1"/>
    <property type="molecule type" value="Genomic_DNA"/>
</dbReference>
<dbReference type="Proteomes" id="UP000198420">
    <property type="component" value="Unassembled WGS sequence"/>
</dbReference>
<sequence length="120" mass="12904">MKWREAGSPLPAWLSPSVAMPGLAAGLRGDGDGGRRRSRTLEFAGVTELRRSPNLAACTAFVEARLAVHAGRTTDAAHLVHNAFEEFTQPWYRAYANAAGAELAVLAGHIGARFELECTR</sequence>